<gene>
    <name evidence="2" type="ORF">C2G38_2152095</name>
</gene>
<accession>A0A397W7G6</accession>
<keyword evidence="3" id="KW-1185">Reference proteome</keyword>
<feature type="compositionally biased region" description="Basic and acidic residues" evidence="1">
    <location>
        <begin position="31"/>
        <end position="53"/>
    </location>
</feature>
<organism evidence="2 3">
    <name type="scientific">Gigaspora rosea</name>
    <dbReference type="NCBI Taxonomy" id="44941"/>
    <lineage>
        <taxon>Eukaryota</taxon>
        <taxon>Fungi</taxon>
        <taxon>Fungi incertae sedis</taxon>
        <taxon>Mucoromycota</taxon>
        <taxon>Glomeromycotina</taxon>
        <taxon>Glomeromycetes</taxon>
        <taxon>Diversisporales</taxon>
        <taxon>Gigasporaceae</taxon>
        <taxon>Gigaspora</taxon>
    </lineage>
</organism>
<name>A0A397W7G6_9GLOM</name>
<dbReference type="AlphaFoldDB" id="A0A397W7G6"/>
<evidence type="ECO:0000313" key="2">
    <source>
        <dbReference type="EMBL" id="RIB30640.1"/>
    </source>
</evidence>
<proteinExistence type="predicted"/>
<feature type="region of interest" description="Disordered" evidence="1">
    <location>
        <begin position="31"/>
        <end position="56"/>
    </location>
</feature>
<dbReference type="Proteomes" id="UP000266673">
    <property type="component" value="Unassembled WGS sequence"/>
</dbReference>
<evidence type="ECO:0000256" key="1">
    <source>
        <dbReference type="SAM" id="MobiDB-lite"/>
    </source>
</evidence>
<comment type="caution">
    <text evidence="2">The sequence shown here is derived from an EMBL/GenBank/DDBJ whole genome shotgun (WGS) entry which is preliminary data.</text>
</comment>
<protein>
    <submittedName>
        <fullName evidence="2">Uncharacterized protein</fullName>
    </submittedName>
</protein>
<evidence type="ECO:0000313" key="3">
    <source>
        <dbReference type="Proteomes" id="UP000266673"/>
    </source>
</evidence>
<reference evidence="2 3" key="1">
    <citation type="submission" date="2018-06" db="EMBL/GenBank/DDBJ databases">
        <title>Comparative genomics reveals the genomic features of Rhizophagus irregularis, R. cerebriforme, R. diaphanum and Gigaspora rosea, and their symbiotic lifestyle signature.</title>
        <authorList>
            <person name="Morin E."/>
            <person name="San Clemente H."/>
            <person name="Chen E.C.H."/>
            <person name="De La Providencia I."/>
            <person name="Hainaut M."/>
            <person name="Kuo A."/>
            <person name="Kohler A."/>
            <person name="Murat C."/>
            <person name="Tang N."/>
            <person name="Roy S."/>
            <person name="Loubradou J."/>
            <person name="Henrissat B."/>
            <person name="Grigoriev I.V."/>
            <person name="Corradi N."/>
            <person name="Roux C."/>
            <person name="Martin F.M."/>
        </authorList>
    </citation>
    <scope>NUCLEOTIDE SEQUENCE [LARGE SCALE GENOMIC DNA]</scope>
    <source>
        <strain evidence="2 3">DAOM 194757</strain>
    </source>
</reference>
<sequence length="101" mass="11719">MKESTTEGSTTEERSQKEALQKEVLQKEILQKEVHQLDHTNDKSNTNKEKTPERMTSMSYCELMQQVPNKKCLFGPNTILEYQRLKSFVVAGLDSFCWFGN</sequence>
<feature type="region of interest" description="Disordered" evidence="1">
    <location>
        <begin position="1"/>
        <end position="20"/>
    </location>
</feature>
<dbReference type="EMBL" id="QKWP01000008">
    <property type="protein sequence ID" value="RIB30640.1"/>
    <property type="molecule type" value="Genomic_DNA"/>
</dbReference>